<dbReference type="OrthoDB" id="5334558at2"/>
<organism evidence="1 2">
    <name type="scientific">Helicobacter valdiviensis</name>
    <dbReference type="NCBI Taxonomy" id="1458358"/>
    <lineage>
        <taxon>Bacteria</taxon>
        <taxon>Pseudomonadati</taxon>
        <taxon>Campylobacterota</taxon>
        <taxon>Epsilonproteobacteria</taxon>
        <taxon>Campylobacterales</taxon>
        <taxon>Helicobacteraceae</taxon>
        <taxon>Helicobacter</taxon>
    </lineage>
</organism>
<dbReference type="AlphaFoldDB" id="A0A2W6MW29"/>
<reference evidence="1 2" key="1">
    <citation type="submission" date="2017-03" db="EMBL/GenBank/DDBJ databases">
        <title>Genomic and clinical evidence uncovers the enterohepatic species Helicobacter valdiviensis as a potential human intestinal pathogen.</title>
        <authorList>
            <person name="Fresia P."/>
            <person name="Jara R."/>
            <person name="Sierra R."/>
            <person name="Ferres I."/>
            <person name="Greif G."/>
            <person name="Iraola G."/>
            <person name="Collado L."/>
        </authorList>
    </citation>
    <scope>NUCLEOTIDE SEQUENCE [LARGE SCALE GENOMIC DNA]</scope>
    <source>
        <strain evidence="1 2">WBE14</strain>
    </source>
</reference>
<evidence type="ECO:0008006" key="3">
    <source>
        <dbReference type="Google" id="ProtNLM"/>
    </source>
</evidence>
<evidence type="ECO:0000313" key="2">
    <source>
        <dbReference type="Proteomes" id="UP000249746"/>
    </source>
</evidence>
<dbReference type="RefSeq" id="WP_111229437.1">
    <property type="nucleotide sequence ID" value="NZ_NBIU01000006.1"/>
</dbReference>
<protein>
    <recommendedName>
        <fullName evidence="3">Exporting protein</fullName>
    </recommendedName>
</protein>
<dbReference type="Proteomes" id="UP000249746">
    <property type="component" value="Unassembled WGS sequence"/>
</dbReference>
<sequence>MLRIVFLLSIFISLAFAPPEWKAQRMLELQKDEFYLLSFQAGESQKTLYFRWTLLKNEGLVVHLNYDYFPHQFVLYRDYQRSCYKIPLFKAEQKYYSEEPYFMLCFKDYQRVVDIATLKFYIYGGNRDFNIIDERKVPNGGFGSN</sequence>
<gene>
    <name evidence="1" type="ORF">B6S12_03540</name>
</gene>
<evidence type="ECO:0000313" key="1">
    <source>
        <dbReference type="EMBL" id="PZT48552.1"/>
    </source>
</evidence>
<dbReference type="EMBL" id="NBIU01000006">
    <property type="protein sequence ID" value="PZT48552.1"/>
    <property type="molecule type" value="Genomic_DNA"/>
</dbReference>
<proteinExistence type="predicted"/>
<comment type="caution">
    <text evidence="1">The sequence shown here is derived from an EMBL/GenBank/DDBJ whole genome shotgun (WGS) entry which is preliminary data.</text>
</comment>
<name>A0A2W6MW29_9HELI</name>
<accession>A0A2W6MW29</accession>
<keyword evidence="2" id="KW-1185">Reference proteome</keyword>